<dbReference type="InterPro" id="IPR012871">
    <property type="entry name" value="DUF1668_ORYSA"/>
</dbReference>
<sequence length="369" mass="39911">MVSKKATKRRRGDDDAAESTAEFAKPVFLVGTLWAEQPSYSVFMVDAAAAAVAEGNELPSARALAGGLPGAEHGMSFVAAHSQHGTWIVGVGGLGGSAIIYDPSTPVVRSGVHLNLNLDFPPWFESLSFRKGVPCIYHDGCPSWKWLPPPPCFPCFLDPWEYRHPPDISISSYAVVDSHILISLQQEETGTYAFHVVKKTWEKVCDKNLPFVGQAVPLGGSLFAACRVTPNNASAAAASVFHMSIKASTPVVPSKLTACLIQEFPVAVEGEIPRLLFCPLGRGSFCSIRLGSCQQSRKAKYLKHLQIVLTAFQMDNIDAILTACQTESATAKDLYGALQVKQENQIYKFKGKSRFVASLHMPVVAALSM</sequence>
<accession>A0ABC9A796</accession>
<dbReference type="Proteomes" id="UP001497457">
    <property type="component" value="Chromosome 2b"/>
</dbReference>
<name>A0ABC9A796_9POAL</name>
<gene>
    <name evidence="1" type="ORF">URODEC1_LOCUS50720</name>
</gene>
<proteinExistence type="predicted"/>
<keyword evidence="2" id="KW-1185">Reference proteome</keyword>
<dbReference type="Pfam" id="PF07893">
    <property type="entry name" value="DUF1668"/>
    <property type="match status" value="1"/>
</dbReference>
<dbReference type="EMBL" id="OZ075112">
    <property type="protein sequence ID" value="CAL4971518.1"/>
    <property type="molecule type" value="Genomic_DNA"/>
</dbReference>
<reference evidence="1" key="1">
    <citation type="submission" date="2024-10" db="EMBL/GenBank/DDBJ databases">
        <authorList>
            <person name="Ryan C."/>
        </authorList>
    </citation>
    <scope>NUCLEOTIDE SEQUENCE [LARGE SCALE GENOMIC DNA]</scope>
</reference>
<organism evidence="1 2">
    <name type="scientific">Urochloa decumbens</name>
    <dbReference type="NCBI Taxonomy" id="240449"/>
    <lineage>
        <taxon>Eukaryota</taxon>
        <taxon>Viridiplantae</taxon>
        <taxon>Streptophyta</taxon>
        <taxon>Embryophyta</taxon>
        <taxon>Tracheophyta</taxon>
        <taxon>Spermatophyta</taxon>
        <taxon>Magnoliopsida</taxon>
        <taxon>Liliopsida</taxon>
        <taxon>Poales</taxon>
        <taxon>Poaceae</taxon>
        <taxon>PACMAD clade</taxon>
        <taxon>Panicoideae</taxon>
        <taxon>Panicodae</taxon>
        <taxon>Paniceae</taxon>
        <taxon>Melinidinae</taxon>
        <taxon>Urochloa</taxon>
    </lineage>
</organism>
<protein>
    <submittedName>
        <fullName evidence="1">Uncharacterized protein</fullName>
    </submittedName>
</protein>
<dbReference type="AlphaFoldDB" id="A0ABC9A796"/>
<evidence type="ECO:0000313" key="2">
    <source>
        <dbReference type="Proteomes" id="UP001497457"/>
    </source>
</evidence>
<dbReference type="PANTHER" id="PTHR33085">
    <property type="entry name" value="OS12G0113100 PROTEIN-RELATED"/>
    <property type="match status" value="1"/>
</dbReference>
<evidence type="ECO:0000313" key="1">
    <source>
        <dbReference type="EMBL" id="CAL4971518.1"/>
    </source>
</evidence>
<dbReference type="PANTHER" id="PTHR33085:SF132">
    <property type="entry name" value="OS02G0198100 PROTEIN"/>
    <property type="match status" value="1"/>
</dbReference>